<dbReference type="Pfam" id="PF19268">
    <property type="entry name" value="CIS_TMP"/>
    <property type="match status" value="1"/>
</dbReference>
<dbReference type="Proteomes" id="UP000184782">
    <property type="component" value="Unassembled WGS sequence"/>
</dbReference>
<dbReference type="EMBL" id="FSRQ01000001">
    <property type="protein sequence ID" value="SIN93611.1"/>
    <property type="molecule type" value="Genomic_DNA"/>
</dbReference>
<dbReference type="RefSeq" id="WP_074229413.1">
    <property type="nucleotide sequence ID" value="NZ_FSRQ01000001.1"/>
</dbReference>
<keyword evidence="2" id="KW-1185">Reference proteome</keyword>
<accession>A0A1N6FEA6</accession>
<proteinExistence type="predicted"/>
<name>A0A1N6FEA6_9FLAO</name>
<dbReference type="OrthoDB" id="1488184at2"/>
<protein>
    <submittedName>
        <fullName evidence="1">Uncharacterized protein</fullName>
    </submittedName>
</protein>
<evidence type="ECO:0000313" key="1">
    <source>
        <dbReference type="EMBL" id="SIN93611.1"/>
    </source>
</evidence>
<dbReference type="InterPro" id="IPR045538">
    <property type="entry name" value="CIS_TMP"/>
</dbReference>
<gene>
    <name evidence="1" type="ORF">SAMN05421769_1236</name>
</gene>
<evidence type="ECO:0000313" key="2">
    <source>
        <dbReference type="Proteomes" id="UP000184782"/>
    </source>
</evidence>
<organism evidence="1 2">
    <name type="scientific">Chryseobacterium scophthalmum</name>
    <dbReference type="NCBI Taxonomy" id="59733"/>
    <lineage>
        <taxon>Bacteria</taxon>
        <taxon>Pseudomonadati</taxon>
        <taxon>Bacteroidota</taxon>
        <taxon>Flavobacteriia</taxon>
        <taxon>Flavobacteriales</taxon>
        <taxon>Weeksellaceae</taxon>
        <taxon>Chryseobacterium group</taxon>
        <taxon>Chryseobacterium</taxon>
    </lineage>
</organism>
<sequence length="496" mass="57678">MKQDHIIQKVFVEISVNNKDKAFSIKEDISSFLSIDVFPEIEKYINALEYKLDDHTLQIPHLELNLDVKSSSLNAELKDKIAQLFKDELSEITKPIDKSDQETESDSKAYLVDNQEKAIQTFIYFLEKGNMPWWNSSTNGIAFLEPAVFNTLIVNSNFQKKIISVFSKPNVQERIINQLSDEQIAQLCLSILKNRELKINLNVDIIQYISKLNHAERQIVWRLVLNVLSQHLSSSNVNIREYLLQQIIKIESASTVFSKTKNKHENLKTVVKIFPFIKEDEIFESIESIKNNPKEKSEKSENAKTLKETIHQKNETFHKNLSQDDNNELSQDDGQYVQNAGLILIHPFIKTFFEHCDLIDLKTQQLINPELCAHLLHYIATGKTNDPEYDMVFEKFLCNIPMHQTINRHIKLSRKHKTQAKNVIESVQHNWSSMKKSSVALLQNEFFQRPGKLVVTDHDYTLTVEQKTQDILLKNLGWGLGLVKLPWKKKFMFVNW</sequence>
<dbReference type="STRING" id="59733.SAMN05421769_1236"/>
<reference evidence="2" key="1">
    <citation type="submission" date="2016-12" db="EMBL/GenBank/DDBJ databases">
        <authorList>
            <person name="Varghese N."/>
            <person name="Submissions S."/>
        </authorList>
    </citation>
    <scope>NUCLEOTIDE SEQUENCE [LARGE SCALE GENOMIC DNA]</scope>
    <source>
        <strain evidence="2">DSM 16779</strain>
    </source>
</reference>
<dbReference type="AlphaFoldDB" id="A0A1N6FEA6"/>